<dbReference type="InterPro" id="IPR036047">
    <property type="entry name" value="F-box-like_dom_sf"/>
</dbReference>
<protein>
    <submittedName>
        <fullName evidence="3">F-box protein Cos111p</fullName>
    </submittedName>
</protein>
<dbReference type="InterPro" id="IPR001810">
    <property type="entry name" value="F-box_dom"/>
</dbReference>
<comment type="caution">
    <text evidence="3">The sequence shown here is derived from an EMBL/GenBank/DDBJ whole genome shotgun (WGS) entry which is preliminary data.</text>
</comment>
<name>A0A9P0QLT2_9ASCO</name>
<dbReference type="Proteomes" id="UP000837801">
    <property type="component" value="Unassembled WGS sequence"/>
</dbReference>
<proteinExistence type="predicted"/>
<reference evidence="3" key="1">
    <citation type="submission" date="2022-03" db="EMBL/GenBank/DDBJ databases">
        <authorList>
            <person name="Legras J.-L."/>
            <person name="Devillers H."/>
            <person name="Grondin C."/>
        </authorList>
    </citation>
    <scope>NUCLEOTIDE SEQUENCE</scope>
    <source>
        <strain evidence="3">CLIB 1423</strain>
    </source>
</reference>
<evidence type="ECO:0000313" key="3">
    <source>
        <dbReference type="EMBL" id="CAH2350993.1"/>
    </source>
</evidence>
<gene>
    <name evidence="3" type="ORF">CLIB1423_02S09846</name>
</gene>
<evidence type="ECO:0000313" key="4">
    <source>
        <dbReference type="Proteomes" id="UP000837801"/>
    </source>
</evidence>
<accession>A0A9P0QLT2</accession>
<sequence>MIKSDTSNQLDLHSYLPPYRSLLSPHARYDYRTHTLIPITQNDWSLPFLVGSSAAAAAAASSSSSSGSTPNNNSGTKSKFKMKYKSLLSDVSRRTSILSLRKNLDQDFQPIKTSTSNSFNNANSNIVSHSSAKSQVPVQLKNLPIEILEHILEFVDDFEDYKCCLLINKQFYQLTKPLFYRSLSFTSTYKFASFVTYLRLNSEVGCYVKEIDLSGIKPSNFGIDEEDEEIEEETEHRRGFPVTVHGGRRSLDEYQLHHEEHTDRNYQFVLAGWRDWKFKSNPLYSTHQPSTPASSVAGSTSGNLTKIRSNSQASARSLAYSVRTNHTTTNSSNMSSSSKIVRLSKYFKNRKRQRIIFDKRNSVSPIVLNLSSPSVTSLANSRRLVQQPHPSMNKFLFNYSSYKDIPIGYVLHTLNLCPNLVSINLANLSLSADYEIDPKMAYKYQTYDLMNNYSKDLAFTINKLMAAPINSDESIYSGQFSLRGTTALSGSVNGDRDSLKSFQFSAASIKSAIQSNHLIGNNSNNFSAPINSSIIGSSSASSLYSFHPPTRPRYNSLLPPLPQSSVDTSYTKKGDGKVFLSDLNLKSINNNYLTRIQEKELLTTLAKIHSNRFGIYNTLKYVNFSSMIWLTKGSVRDFISEFLSDDPCMMSDDDDESSLDTSSVISSCDDRCYQDLVIDLTDSGMYKNLSWAKRIDLKSVQGFRLATKIVRDEVLDVNEYNTRRDQVRRGRIGENYFS</sequence>
<evidence type="ECO:0000256" key="1">
    <source>
        <dbReference type="SAM" id="MobiDB-lite"/>
    </source>
</evidence>
<dbReference type="PROSITE" id="PS50181">
    <property type="entry name" value="FBOX"/>
    <property type="match status" value="1"/>
</dbReference>
<feature type="domain" description="F-box" evidence="2">
    <location>
        <begin position="137"/>
        <end position="183"/>
    </location>
</feature>
<evidence type="ECO:0000259" key="2">
    <source>
        <dbReference type="PROSITE" id="PS50181"/>
    </source>
</evidence>
<dbReference type="OrthoDB" id="5351126at2759"/>
<keyword evidence="4" id="KW-1185">Reference proteome</keyword>
<dbReference type="EMBL" id="CAKXYY010000002">
    <property type="protein sequence ID" value="CAH2350993.1"/>
    <property type="molecule type" value="Genomic_DNA"/>
</dbReference>
<dbReference type="SUPFAM" id="SSF81383">
    <property type="entry name" value="F-box domain"/>
    <property type="match status" value="1"/>
</dbReference>
<organism evidence="3 4">
    <name type="scientific">[Candida] railenensis</name>
    <dbReference type="NCBI Taxonomy" id="45579"/>
    <lineage>
        <taxon>Eukaryota</taxon>
        <taxon>Fungi</taxon>
        <taxon>Dikarya</taxon>
        <taxon>Ascomycota</taxon>
        <taxon>Saccharomycotina</taxon>
        <taxon>Pichiomycetes</taxon>
        <taxon>Debaryomycetaceae</taxon>
        <taxon>Kurtzmaniella</taxon>
    </lineage>
</organism>
<dbReference type="AlphaFoldDB" id="A0A9P0QLT2"/>
<feature type="region of interest" description="Disordered" evidence="1">
    <location>
        <begin position="287"/>
        <end position="310"/>
    </location>
</feature>